<dbReference type="GO" id="GO:0003723">
    <property type="term" value="F:RNA binding"/>
    <property type="evidence" value="ECO:0007669"/>
    <property type="project" value="UniProtKB-KW"/>
</dbReference>
<dbReference type="InterPro" id="IPR006145">
    <property type="entry name" value="PsdUridine_synth_RsuA/RluA"/>
</dbReference>
<dbReference type="GO" id="GO:0009982">
    <property type="term" value="F:pseudouridine synthase activity"/>
    <property type="evidence" value="ECO:0007669"/>
    <property type="project" value="InterPro"/>
</dbReference>
<dbReference type="CDD" id="cd00165">
    <property type="entry name" value="S4"/>
    <property type="match status" value="1"/>
</dbReference>
<evidence type="ECO:0000313" key="8">
    <source>
        <dbReference type="EMBL" id="OAB48630.1"/>
    </source>
</evidence>
<keyword evidence="6" id="KW-0694">RNA-binding</keyword>
<dbReference type="Proteomes" id="UP000076983">
    <property type="component" value="Unassembled WGS sequence"/>
</dbReference>
<comment type="similarity">
    <text evidence="2">Belongs to the pseudouridine synthase RluA family.</text>
</comment>
<organism evidence="8 9">
    <name type="scientific">Mycoplasmopsis gallinarum</name>
    <dbReference type="NCBI Taxonomy" id="29557"/>
    <lineage>
        <taxon>Bacteria</taxon>
        <taxon>Bacillati</taxon>
        <taxon>Mycoplasmatota</taxon>
        <taxon>Mycoplasmoidales</taxon>
        <taxon>Metamycoplasmataceae</taxon>
        <taxon>Mycoplasmopsis</taxon>
    </lineage>
</organism>
<dbReference type="AlphaFoldDB" id="A0A162QHJ0"/>
<evidence type="ECO:0000256" key="3">
    <source>
        <dbReference type="ARBA" id="ARBA00023235"/>
    </source>
</evidence>
<dbReference type="Gene3D" id="3.30.2350.10">
    <property type="entry name" value="Pseudouridine synthase"/>
    <property type="match status" value="1"/>
</dbReference>
<dbReference type="InterPro" id="IPR020103">
    <property type="entry name" value="PsdUridine_synth_cat_dom_sf"/>
</dbReference>
<dbReference type="GO" id="GO:0006396">
    <property type="term" value="P:RNA processing"/>
    <property type="evidence" value="ECO:0007669"/>
    <property type="project" value="UniProtKB-ARBA"/>
</dbReference>
<keyword evidence="9" id="KW-1185">Reference proteome</keyword>
<dbReference type="GO" id="GO:0001522">
    <property type="term" value="P:pseudouridine synthesis"/>
    <property type="evidence" value="ECO:0007669"/>
    <property type="project" value="InterPro"/>
</dbReference>
<sequence>MAQLKEYKITEANESKKLLNFMKKILHNYSLSFIYSLFRKKEIKVNQKRIADFNYQLKTNDIVSFYLNEENKLETKTENFDTSDIKFSIIYEDKNILVVDKPIGISIHSEKDSLDMQVLKYLNYKNNLEDFRPSHIGRIDKETSGLMLYAKNHYALSQLNKKQNDFEKIYTFKSDYNGKNREIITKILINDERKKHNKAKEAITQIYNRKNQWFAKILTGRKHQIRISLAEIGYPIYGDKKYGGKSSDRMYLHSYKLKLQNLDGKLDYLNNTEFIAKIPWKV</sequence>
<comment type="catalytic activity">
    <reaction evidence="1">
        <text>a uridine in RNA = a pseudouridine in RNA</text>
        <dbReference type="Rhea" id="RHEA:48348"/>
        <dbReference type="Rhea" id="RHEA-COMP:12068"/>
        <dbReference type="Rhea" id="RHEA-COMP:12069"/>
        <dbReference type="ChEBI" id="CHEBI:65314"/>
        <dbReference type="ChEBI" id="CHEBI:65315"/>
    </reaction>
</comment>
<protein>
    <recommendedName>
        <fullName evidence="4">RNA pseudouridylate synthase</fullName>
    </recommendedName>
    <alternativeName>
        <fullName evidence="5">RNA-uridine isomerase</fullName>
    </alternativeName>
</protein>
<dbReference type="PANTHER" id="PTHR21600">
    <property type="entry name" value="MITOCHONDRIAL RNA PSEUDOURIDINE SYNTHASE"/>
    <property type="match status" value="1"/>
</dbReference>
<name>A0A162QHJ0_9BACT</name>
<dbReference type="GO" id="GO:0140098">
    <property type="term" value="F:catalytic activity, acting on RNA"/>
    <property type="evidence" value="ECO:0007669"/>
    <property type="project" value="UniProtKB-ARBA"/>
</dbReference>
<proteinExistence type="inferred from homology"/>
<keyword evidence="3" id="KW-0413">Isomerase</keyword>
<evidence type="ECO:0000256" key="5">
    <source>
        <dbReference type="ARBA" id="ARBA00033164"/>
    </source>
</evidence>
<dbReference type="EMBL" id="LVLH01000055">
    <property type="protein sequence ID" value="OAB48630.1"/>
    <property type="molecule type" value="Genomic_DNA"/>
</dbReference>
<evidence type="ECO:0000256" key="6">
    <source>
        <dbReference type="PROSITE-ProRule" id="PRU00182"/>
    </source>
</evidence>
<reference evidence="8 9" key="1">
    <citation type="submission" date="2016-03" db="EMBL/GenBank/DDBJ databases">
        <title>Genome sequence of Mycoplasma gallinarum strain Mgn_IPT.</title>
        <authorList>
            <person name="Yacoub E."/>
            <person name="Sirand-Pugnet P."/>
            <person name="Barre A."/>
            <person name="Maurier F."/>
            <person name="Blanchard A."/>
            <person name="Ben Abdelmoumen B.M."/>
        </authorList>
    </citation>
    <scope>NUCLEOTIDE SEQUENCE [LARGE SCALE GENOMIC DNA]</scope>
    <source>
        <strain evidence="8 9">Mgn_IPT</strain>
    </source>
</reference>
<evidence type="ECO:0000256" key="2">
    <source>
        <dbReference type="ARBA" id="ARBA00010876"/>
    </source>
</evidence>
<accession>A0A162QHJ0</accession>
<dbReference type="SUPFAM" id="SSF55120">
    <property type="entry name" value="Pseudouridine synthase"/>
    <property type="match status" value="1"/>
</dbReference>
<dbReference type="PATRIC" id="fig|29557.3.peg.648"/>
<dbReference type="InterPro" id="IPR036986">
    <property type="entry name" value="S4_RNA-bd_sf"/>
</dbReference>
<dbReference type="CDD" id="cd02869">
    <property type="entry name" value="PseudoU_synth_RluA_like"/>
    <property type="match status" value="1"/>
</dbReference>
<comment type="caution">
    <text evidence="8">The sequence shown here is derived from an EMBL/GenBank/DDBJ whole genome shotgun (WGS) entry which is preliminary data.</text>
</comment>
<evidence type="ECO:0000256" key="1">
    <source>
        <dbReference type="ARBA" id="ARBA00000073"/>
    </source>
</evidence>
<dbReference type="Gene3D" id="3.10.290.10">
    <property type="entry name" value="RNA-binding S4 domain"/>
    <property type="match status" value="1"/>
</dbReference>
<evidence type="ECO:0000259" key="7">
    <source>
        <dbReference type="Pfam" id="PF00849"/>
    </source>
</evidence>
<dbReference type="STRING" id="29557.MGALLINA_06330"/>
<dbReference type="Pfam" id="PF00849">
    <property type="entry name" value="PseudoU_synth_2"/>
    <property type="match status" value="1"/>
</dbReference>
<dbReference type="PROSITE" id="PS50889">
    <property type="entry name" value="S4"/>
    <property type="match status" value="1"/>
</dbReference>
<dbReference type="RefSeq" id="WP_063626381.1">
    <property type="nucleotide sequence ID" value="NZ_LVLH01000055.1"/>
</dbReference>
<evidence type="ECO:0000256" key="4">
    <source>
        <dbReference type="ARBA" id="ARBA00031870"/>
    </source>
</evidence>
<gene>
    <name evidence="8" type="primary">rluC</name>
    <name evidence="8" type="ORF">MGALLINA_06330</name>
</gene>
<evidence type="ECO:0000313" key="9">
    <source>
        <dbReference type="Proteomes" id="UP000076983"/>
    </source>
</evidence>
<dbReference type="InterPro" id="IPR050188">
    <property type="entry name" value="RluA_PseudoU_synthase"/>
</dbReference>
<dbReference type="OrthoDB" id="9807829at2"/>
<feature type="domain" description="Pseudouridine synthase RsuA/RluA-like" evidence="7">
    <location>
        <begin position="95"/>
        <end position="230"/>
    </location>
</feature>